<organism evidence="3 4">
    <name type="scientific">Branchiostoma floridae</name>
    <name type="common">Florida lancelet</name>
    <name type="synonym">Amphioxus</name>
    <dbReference type="NCBI Taxonomy" id="7739"/>
    <lineage>
        <taxon>Eukaryota</taxon>
        <taxon>Metazoa</taxon>
        <taxon>Chordata</taxon>
        <taxon>Cephalochordata</taxon>
        <taxon>Leptocardii</taxon>
        <taxon>Amphioxiformes</taxon>
        <taxon>Branchiostomatidae</taxon>
        <taxon>Branchiostoma</taxon>
    </lineage>
</organism>
<evidence type="ECO:0000256" key="2">
    <source>
        <dbReference type="SAM" id="SignalP"/>
    </source>
</evidence>
<sequence>MMFLVILALTGGALATDPECTGTVAANGQSGRCVYASSCPYTYYISHRCPSYGNSVKCCYNCHLGGCSYPPPPPVTPETTSQATATTTTTPTTTTPTTTIPTTTIPTTTTPATTTDISTTTIPITKTTPEDDPDCADTQAANGQSGQCAHVDSCPFGFYVTNKCPDYGSDIKCCYNCHLGGCSLSAPTTTLTPATTTTTTTPTTTTDKTTTIEPECADTQAANGQSGQCAHVDSCPFGFYVTNKCPDYGSDIKCCYNCHLGGCSLSAPTTTLSTPFLLF</sequence>
<proteinExistence type="predicted"/>
<feature type="compositionally biased region" description="Low complexity" evidence="1">
    <location>
        <begin position="77"/>
        <end position="116"/>
    </location>
</feature>
<dbReference type="GeneID" id="118419613"/>
<dbReference type="Proteomes" id="UP000001554">
    <property type="component" value="Chromosome 7"/>
</dbReference>
<feature type="chain" id="PRO_5039903721" evidence="2">
    <location>
        <begin position="16"/>
        <end position="279"/>
    </location>
</feature>
<keyword evidence="2" id="KW-0732">Signal</keyword>
<dbReference type="KEGG" id="bfo:118419613"/>
<dbReference type="OrthoDB" id="6328783at2759"/>
<feature type="region of interest" description="Disordered" evidence="1">
    <location>
        <begin position="75"/>
        <end position="116"/>
    </location>
</feature>
<dbReference type="PANTHER" id="PTHR31698:SF8">
    <property type="entry name" value="LYSOZYME G-RELATED"/>
    <property type="match status" value="1"/>
</dbReference>
<reference evidence="3" key="1">
    <citation type="journal article" date="2020" name="Nat. Ecol. Evol.">
        <title>Deeply conserved synteny resolves early events in vertebrate evolution.</title>
        <authorList>
            <person name="Simakov O."/>
            <person name="Marletaz F."/>
            <person name="Yue J.X."/>
            <person name="O'Connell B."/>
            <person name="Jenkins J."/>
            <person name="Brandt A."/>
            <person name="Calef R."/>
            <person name="Tung C.H."/>
            <person name="Huang T.K."/>
            <person name="Schmutz J."/>
            <person name="Satoh N."/>
            <person name="Yu J.K."/>
            <person name="Putnam N.H."/>
            <person name="Green R.E."/>
            <person name="Rokhsar D.S."/>
        </authorList>
    </citation>
    <scope>NUCLEOTIDE SEQUENCE [LARGE SCALE GENOMIC DNA]</scope>
    <source>
        <strain evidence="3">S238N-H82</strain>
    </source>
</reference>
<evidence type="ECO:0000313" key="4">
    <source>
        <dbReference type="RefSeq" id="XP_035681971.1"/>
    </source>
</evidence>
<reference evidence="4" key="2">
    <citation type="submission" date="2025-08" db="UniProtKB">
        <authorList>
            <consortium name="RefSeq"/>
        </authorList>
    </citation>
    <scope>IDENTIFICATION</scope>
    <source>
        <strain evidence="4">S238N-H82</strain>
        <tissue evidence="4">Testes</tissue>
    </source>
</reference>
<name>A0A9J7LFH2_BRAFL</name>
<dbReference type="RefSeq" id="XP_035681971.1">
    <property type="nucleotide sequence ID" value="XM_035826078.1"/>
</dbReference>
<dbReference type="PANTHER" id="PTHR31698">
    <property type="entry name" value="LYSOZYME G FAMILY MEMBER"/>
    <property type="match status" value="1"/>
</dbReference>
<feature type="signal peptide" evidence="2">
    <location>
        <begin position="1"/>
        <end position="15"/>
    </location>
</feature>
<evidence type="ECO:0000256" key="1">
    <source>
        <dbReference type="SAM" id="MobiDB-lite"/>
    </source>
</evidence>
<keyword evidence="3" id="KW-1185">Reference proteome</keyword>
<dbReference type="AlphaFoldDB" id="A0A9J7LFH2"/>
<evidence type="ECO:0000313" key="3">
    <source>
        <dbReference type="Proteomes" id="UP000001554"/>
    </source>
</evidence>
<gene>
    <name evidence="4" type="primary">LOC118419613</name>
</gene>
<accession>A0A9J7LFH2</accession>
<protein>
    <submittedName>
        <fullName evidence="4">Integumentary mucin C.1-like</fullName>
    </submittedName>
</protein>